<reference evidence="5 6" key="1">
    <citation type="submission" date="2019-06" db="EMBL/GenBank/DDBJ databases">
        <title>Sequencing the genomes of 1000 actinobacteria strains.</title>
        <authorList>
            <person name="Klenk H.-P."/>
        </authorList>
    </citation>
    <scope>NUCLEOTIDE SEQUENCE [LARGE SCALE GENOMIC DNA]</scope>
    <source>
        <strain evidence="5 6">DSM 8251</strain>
    </source>
</reference>
<keyword evidence="6" id="KW-1185">Reference proteome</keyword>
<keyword evidence="2" id="KW-0378">Hydrolase</keyword>
<gene>
    <name evidence="5" type="ORF">FB460_1787</name>
</gene>
<dbReference type="InterPro" id="IPR000086">
    <property type="entry name" value="NUDIX_hydrolase_dom"/>
</dbReference>
<dbReference type="PROSITE" id="PS51462">
    <property type="entry name" value="NUDIX"/>
    <property type="match status" value="1"/>
</dbReference>
<proteinExistence type="predicted"/>
<evidence type="ECO:0000256" key="2">
    <source>
        <dbReference type="ARBA" id="ARBA00022801"/>
    </source>
</evidence>
<evidence type="ECO:0000256" key="1">
    <source>
        <dbReference type="ARBA" id="ARBA00001946"/>
    </source>
</evidence>
<dbReference type="SUPFAM" id="SSF55811">
    <property type="entry name" value="Nudix"/>
    <property type="match status" value="1"/>
</dbReference>
<comment type="cofactor">
    <cofactor evidence="1">
        <name>Mg(2+)</name>
        <dbReference type="ChEBI" id="CHEBI:18420"/>
    </cofactor>
</comment>
<feature type="domain" description="Nudix hydrolase" evidence="4">
    <location>
        <begin position="12"/>
        <end position="155"/>
    </location>
</feature>
<dbReference type="RefSeq" id="WP_142093754.1">
    <property type="nucleotide sequence ID" value="NZ_BAAAMD010000004.1"/>
</dbReference>
<accession>A0A542ZCC4</accession>
<comment type="caution">
    <text evidence="5">The sequence shown here is derived from an EMBL/GenBank/DDBJ whole genome shotgun (WGS) entry which is preliminary data.</text>
</comment>
<dbReference type="PRINTS" id="PR00502">
    <property type="entry name" value="NUDIXFAMILY"/>
</dbReference>
<dbReference type="OrthoDB" id="9804442at2"/>
<organism evidence="5 6">
    <name type="scientific">Propioniferax innocua</name>
    <dbReference type="NCBI Taxonomy" id="1753"/>
    <lineage>
        <taxon>Bacteria</taxon>
        <taxon>Bacillati</taxon>
        <taxon>Actinomycetota</taxon>
        <taxon>Actinomycetes</taxon>
        <taxon>Propionibacteriales</taxon>
        <taxon>Propionibacteriaceae</taxon>
        <taxon>Propioniferax</taxon>
    </lineage>
</organism>
<dbReference type="GO" id="GO:0016787">
    <property type="term" value="F:hydrolase activity"/>
    <property type="evidence" value="ECO:0007669"/>
    <property type="project" value="UniProtKB-KW"/>
</dbReference>
<dbReference type="EMBL" id="VFOR01000002">
    <property type="protein sequence ID" value="TQL57939.1"/>
    <property type="molecule type" value="Genomic_DNA"/>
</dbReference>
<evidence type="ECO:0000313" key="5">
    <source>
        <dbReference type="EMBL" id="TQL57939.1"/>
    </source>
</evidence>
<dbReference type="InterPro" id="IPR015797">
    <property type="entry name" value="NUDIX_hydrolase-like_dom_sf"/>
</dbReference>
<protein>
    <submittedName>
        <fullName evidence="5">8-oxo-dGTP pyrophosphatase MutT (NUDIX family)</fullName>
    </submittedName>
</protein>
<evidence type="ECO:0000256" key="3">
    <source>
        <dbReference type="ARBA" id="ARBA00022842"/>
    </source>
</evidence>
<keyword evidence="3" id="KW-0460">Magnesium</keyword>
<dbReference type="Proteomes" id="UP000316196">
    <property type="component" value="Unassembled WGS sequence"/>
</dbReference>
<dbReference type="Pfam" id="PF00293">
    <property type="entry name" value="NUDIX"/>
    <property type="match status" value="1"/>
</dbReference>
<dbReference type="CDD" id="cd04685">
    <property type="entry name" value="NUDIX_Hydrolase"/>
    <property type="match status" value="1"/>
</dbReference>
<sequence>MLIPEPQDRPFRHREATRVVVLNEDAAGDSVLLFEDSDPGLPDRRWWVTPGGGIDPGEDELDAGVRELQEETGLRVERADLIGPLATRRVVHGYTDQILVQRETFYGVRTSRFDVDTSGHTEDEKITLQSWRWWPVDELARTDAWIWPGYLLDLVAGTRQTPETPVDHGDQFDESTVGLLPEQMRNILGS</sequence>
<evidence type="ECO:0000313" key="6">
    <source>
        <dbReference type="Proteomes" id="UP000316196"/>
    </source>
</evidence>
<name>A0A542ZCC4_9ACTN</name>
<dbReference type="AlphaFoldDB" id="A0A542ZCC4"/>
<evidence type="ECO:0000259" key="4">
    <source>
        <dbReference type="PROSITE" id="PS51462"/>
    </source>
</evidence>
<dbReference type="Gene3D" id="3.90.79.10">
    <property type="entry name" value="Nucleoside Triphosphate Pyrophosphohydrolase"/>
    <property type="match status" value="1"/>
</dbReference>
<dbReference type="InterPro" id="IPR020476">
    <property type="entry name" value="Nudix_hydrolase"/>
</dbReference>
<dbReference type="PANTHER" id="PTHR43046:SF12">
    <property type="entry name" value="GDP-MANNOSE MANNOSYL HYDROLASE"/>
    <property type="match status" value="1"/>
</dbReference>
<dbReference type="PANTHER" id="PTHR43046">
    <property type="entry name" value="GDP-MANNOSE MANNOSYL HYDROLASE"/>
    <property type="match status" value="1"/>
</dbReference>